<keyword evidence="2" id="KW-0472">Membrane</keyword>
<dbReference type="InterPro" id="IPR003018">
    <property type="entry name" value="GAF"/>
</dbReference>
<keyword evidence="2" id="KW-1133">Transmembrane helix</keyword>
<dbReference type="Proteomes" id="UP000251213">
    <property type="component" value="Unassembled WGS sequence"/>
</dbReference>
<dbReference type="EMBL" id="QJKK01000015">
    <property type="protein sequence ID" value="RAL21350.1"/>
    <property type="molecule type" value="Genomic_DNA"/>
</dbReference>
<keyword evidence="1" id="KW-0175">Coiled coil</keyword>
<evidence type="ECO:0000313" key="5">
    <source>
        <dbReference type="Proteomes" id="UP000251213"/>
    </source>
</evidence>
<keyword evidence="5" id="KW-1185">Reference proteome</keyword>
<dbReference type="SUPFAM" id="SSF55781">
    <property type="entry name" value="GAF domain-like"/>
    <property type="match status" value="1"/>
</dbReference>
<dbReference type="AlphaFoldDB" id="A0A364K0X9"/>
<evidence type="ECO:0000256" key="2">
    <source>
        <dbReference type="SAM" id="Phobius"/>
    </source>
</evidence>
<dbReference type="Gene3D" id="3.30.450.40">
    <property type="match status" value="1"/>
</dbReference>
<dbReference type="RefSeq" id="WP_113660233.1">
    <property type="nucleotide sequence ID" value="NZ_KZ845677.1"/>
</dbReference>
<protein>
    <recommendedName>
        <fullName evidence="3">GAF domain-containing protein</fullName>
    </recommendedName>
</protein>
<proteinExistence type="predicted"/>
<organism evidence="4 5">
    <name type="scientific">Thermoflavimicrobium daqui</name>
    <dbReference type="NCBI Taxonomy" id="2137476"/>
    <lineage>
        <taxon>Bacteria</taxon>
        <taxon>Bacillati</taxon>
        <taxon>Bacillota</taxon>
        <taxon>Bacilli</taxon>
        <taxon>Bacillales</taxon>
        <taxon>Thermoactinomycetaceae</taxon>
        <taxon>Thermoflavimicrobium</taxon>
    </lineage>
</organism>
<feature type="domain" description="GAF" evidence="3">
    <location>
        <begin position="147"/>
        <end position="286"/>
    </location>
</feature>
<keyword evidence="2" id="KW-0812">Transmembrane</keyword>
<reference evidence="4 5" key="1">
    <citation type="submission" date="2018-06" db="EMBL/GenBank/DDBJ databases">
        <title>Thermoflavimicrobium daqus sp. nov., a thermophilic microbe isolated from Moutai-flavour Daqu.</title>
        <authorList>
            <person name="Wang X."/>
            <person name="Zhou H."/>
        </authorList>
    </citation>
    <scope>NUCLEOTIDE SEQUENCE [LARGE SCALE GENOMIC DNA]</scope>
    <source>
        <strain evidence="4 5">FBKL4.011</strain>
    </source>
</reference>
<name>A0A364K0X9_9BACL</name>
<evidence type="ECO:0000313" key="4">
    <source>
        <dbReference type="EMBL" id="RAL21350.1"/>
    </source>
</evidence>
<comment type="caution">
    <text evidence="4">The sequence shown here is derived from an EMBL/GenBank/DDBJ whole genome shotgun (WGS) entry which is preliminary data.</text>
</comment>
<evidence type="ECO:0000256" key="1">
    <source>
        <dbReference type="SAM" id="Coils"/>
    </source>
</evidence>
<dbReference type="InterPro" id="IPR029016">
    <property type="entry name" value="GAF-like_dom_sf"/>
</dbReference>
<reference evidence="4 5" key="2">
    <citation type="submission" date="2018-06" db="EMBL/GenBank/DDBJ databases">
        <authorList>
            <person name="Zhirakovskaya E."/>
        </authorList>
    </citation>
    <scope>NUCLEOTIDE SEQUENCE [LARGE SCALE GENOMIC DNA]</scope>
    <source>
        <strain evidence="4 5">FBKL4.011</strain>
    </source>
</reference>
<accession>A0A364K0X9</accession>
<feature type="coiled-coil region" evidence="1">
    <location>
        <begin position="60"/>
        <end position="108"/>
    </location>
</feature>
<dbReference type="Pfam" id="PF13185">
    <property type="entry name" value="GAF_2"/>
    <property type="match status" value="1"/>
</dbReference>
<dbReference type="OrthoDB" id="2987147at2"/>
<evidence type="ECO:0000259" key="3">
    <source>
        <dbReference type="Pfam" id="PF13185"/>
    </source>
</evidence>
<sequence length="307" mass="36025">MFEYIMKLIEKLVIDGGWLSELFRYLIAGVLVATCMIYLIRLWQGKIDILWRKVEDQGQVHILQVDKSNLEQQVEKLQQEKMELDQKLKEVRLEMMEKDKTIQELQKIFVELDEKYDDETYTTSQIMYTAEEIAAALANEENFHLKRDDIFTNLLDYLVNTIKGYREKNPRVVIHIEHPEKKDRLMHYAHSSGHSHRIREYEPLKDGSAAGRAWRTCTNYYVSDVEDKTYEYDRKVASSKYYRTILCVPLKAGNDPSTRIGVLSITGQPENAYEKIEIDRVVLFASLLYPLVYMDIKKGEVSIHGRT</sequence>
<gene>
    <name evidence="4" type="ORF">DL897_16540</name>
</gene>
<feature type="transmembrane region" description="Helical" evidence="2">
    <location>
        <begin position="22"/>
        <end position="43"/>
    </location>
</feature>